<organism evidence="2 3">
    <name type="scientific">Ephemerocybe angulata</name>
    <dbReference type="NCBI Taxonomy" id="980116"/>
    <lineage>
        <taxon>Eukaryota</taxon>
        <taxon>Fungi</taxon>
        <taxon>Dikarya</taxon>
        <taxon>Basidiomycota</taxon>
        <taxon>Agaricomycotina</taxon>
        <taxon>Agaricomycetes</taxon>
        <taxon>Agaricomycetidae</taxon>
        <taxon>Agaricales</taxon>
        <taxon>Agaricineae</taxon>
        <taxon>Psathyrellaceae</taxon>
        <taxon>Ephemerocybe</taxon>
    </lineage>
</organism>
<dbReference type="InterPro" id="IPR052711">
    <property type="entry name" value="Zinc_ADH-like"/>
</dbReference>
<dbReference type="AlphaFoldDB" id="A0A8H6HRA4"/>
<comment type="caution">
    <text evidence="2">The sequence shown here is derived from an EMBL/GenBank/DDBJ whole genome shotgun (WGS) entry which is preliminary data.</text>
</comment>
<dbReference type="InterPro" id="IPR013149">
    <property type="entry name" value="ADH-like_C"/>
</dbReference>
<name>A0A8H6HRA4_9AGAR</name>
<dbReference type="Proteomes" id="UP000521943">
    <property type="component" value="Unassembled WGS sequence"/>
</dbReference>
<reference evidence="2 3" key="1">
    <citation type="submission" date="2020-07" db="EMBL/GenBank/DDBJ databases">
        <title>Comparative genomics of pyrophilous fungi reveals a link between fire events and developmental genes.</title>
        <authorList>
            <consortium name="DOE Joint Genome Institute"/>
            <person name="Steindorff A.S."/>
            <person name="Carver A."/>
            <person name="Calhoun S."/>
            <person name="Stillman K."/>
            <person name="Liu H."/>
            <person name="Lipzen A."/>
            <person name="Pangilinan J."/>
            <person name="Labutti K."/>
            <person name="Bruns T.D."/>
            <person name="Grigoriev I.V."/>
        </authorList>
    </citation>
    <scope>NUCLEOTIDE SEQUENCE [LARGE SCALE GENOMIC DNA]</scope>
    <source>
        <strain evidence="2 3">CBS 144469</strain>
    </source>
</reference>
<dbReference type="Gene3D" id="3.90.180.10">
    <property type="entry name" value="Medium-chain alcohol dehydrogenases, catalytic domain"/>
    <property type="match status" value="1"/>
</dbReference>
<sequence>MAGEVIEKSVIASALISLPRTCTDLRPKLSWPVHLAELYEGYWQSTDRFLLNQDTCPLLVHPSIYLAVRAFMPVSDDEILVDSLVLAGSPWALQFAIAAGATGIATSSSDEKLAIAKGLGAKHLINYRKDPDWGKETNGRGVDHIVEIGGQGTISKSINSVRMGGCIYLIGVLDQAEFPKDIFHRILARSAVVQGTLIGSISQFKDMIKLIEGNSEKTLPVIDKVFPFEDAVAAFAHLESQKHVGKIVIQVSTK</sequence>
<dbReference type="OrthoDB" id="9930022at2759"/>
<dbReference type="EMBL" id="JACGCI010000057">
    <property type="protein sequence ID" value="KAF6750361.1"/>
    <property type="molecule type" value="Genomic_DNA"/>
</dbReference>
<evidence type="ECO:0000313" key="3">
    <source>
        <dbReference type="Proteomes" id="UP000521943"/>
    </source>
</evidence>
<proteinExistence type="predicted"/>
<dbReference type="PANTHER" id="PTHR45033:SF2">
    <property type="entry name" value="ZINC-TYPE ALCOHOL DEHYDROGENASE-LIKE PROTEIN C1773.06C"/>
    <property type="match status" value="1"/>
</dbReference>
<dbReference type="PANTHER" id="PTHR45033">
    <property type="match status" value="1"/>
</dbReference>
<dbReference type="Pfam" id="PF00107">
    <property type="entry name" value="ADH_zinc_N"/>
    <property type="match status" value="1"/>
</dbReference>
<protein>
    <recommendedName>
        <fullName evidence="1">Alcohol dehydrogenase-like C-terminal domain-containing protein</fullName>
    </recommendedName>
</protein>
<dbReference type="SUPFAM" id="SSF51735">
    <property type="entry name" value="NAD(P)-binding Rossmann-fold domains"/>
    <property type="match status" value="1"/>
</dbReference>
<evidence type="ECO:0000313" key="2">
    <source>
        <dbReference type="EMBL" id="KAF6750361.1"/>
    </source>
</evidence>
<accession>A0A8H6HRA4</accession>
<dbReference type="InterPro" id="IPR036291">
    <property type="entry name" value="NAD(P)-bd_dom_sf"/>
</dbReference>
<feature type="domain" description="Alcohol dehydrogenase-like C-terminal" evidence="1">
    <location>
        <begin position="91"/>
        <end position="212"/>
    </location>
</feature>
<keyword evidence="3" id="KW-1185">Reference proteome</keyword>
<dbReference type="Gene3D" id="3.40.50.720">
    <property type="entry name" value="NAD(P)-binding Rossmann-like Domain"/>
    <property type="match status" value="1"/>
</dbReference>
<evidence type="ECO:0000259" key="1">
    <source>
        <dbReference type="Pfam" id="PF00107"/>
    </source>
</evidence>
<gene>
    <name evidence="2" type="ORF">DFP72DRAFT_1139609</name>
</gene>